<dbReference type="InterPro" id="IPR001524">
    <property type="entry name" value="Glyco_hydro_6_CS"/>
</dbReference>
<comment type="caution">
    <text evidence="11">The sequence shown here is derived from an EMBL/GenBank/DDBJ whole genome shotgun (WGS) entry which is preliminary data.</text>
</comment>
<dbReference type="EMBL" id="WMBF01000565">
    <property type="protein sequence ID" value="MBW5425627.1"/>
    <property type="molecule type" value="Genomic_DNA"/>
</dbReference>
<sequence>MSQPPSLRARPRSRFPLLRVVVTAVLLLGAATGGTAAAGAPPEGAPLFWVDPDTAAARQAAEWRAAGRLDDARLIDRIADRPQAVWFSDDGPGAVVRSRLAAAAMAGRTPVFVAYFIPGRDCGSYSSGGARDAAHYRQWIDDFASGLGTSPAYVIVEPDAVAHMVAGCPGAEAAERHELLAHAVQRLKSRPDTKVYLDAGNAGWITDEQRLVTPLRSAGIAEADGFALNVSNFRTDEESAKYGHRLADALGGGKHFVIDSSRNGNGPYEGTEGEAWCNPPGRALGTPPTADTGDPAIDAYLWIKRPGESDGTCRGGPKAGQWWPEYALGLAERAREGGAVAEPGVVAGTAPVAGTDPAPVAGTGGTVGQAGRQT</sequence>
<evidence type="ECO:0000256" key="8">
    <source>
        <dbReference type="PROSITE-ProRule" id="PRU10056"/>
    </source>
</evidence>
<dbReference type="Pfam" id="PF01341">
    <property type="entry name" value="Glyco_hydro_6"/>
    <property type="match status" value="1"/>
</dbReference>
<keyword evidence="4" id="KW-1015">Disulfide bond</keyword>
<keyword evidence="5 9" id="KW-0119">Carbohydrate metabolism</keyword>
<evidence type="ECO:0000256" key="10">
    <source>
        <dbReference type="SAM" id="MobiDB-lite"/>
    </source>
</evidence>
<evidence type="ECO:0000256" key="1">
    <source>
        <dbReference type="ARBA" id="ARBA00022729"/>
    </source>
</evidence>
<evidence type="ECO:0000256" key="4">
    <source>
        <dbReference type="ARBA" id="ARBA00023157"/>
    </source>
</evidence>
<keyword evidence="7 9" id="KW-0624">Polysaccharide degradation</keyword>
<dbReference type="PROSITE" id="PS00655">
    <property type="entry name" value="GLYCOSYL_HYDROL_F6_1"/>
    <property type="match status" value="1"/>
</dbReference>
<proteinExistence type="inferred from homology"/>
<keyword evidence="6 9" id="KW-0326">Glycosidase</keyword>
<dbReference type="Gene3D" id="3.20.20.40">
    <property type="entry name" value="1, 4-beta cellobiohydrolase"/>
    <property type="match status" value="1"/>
</dbReference>
<comment type="similarity">
    <text evidence="9">Belongs to the glycosyl hydrolase family 6.</text>
</comment>
<dbReference type="Proteomes" id="UP001197114">
    <property type="component" value="Unassembled WGS sequence"/>
</dbReference>
<dbReference type="InterPro" id="IPR036434">
    <property type="entry name" value="Beta_cellobiohydrolase_sf"/>
</dbReference>
<evidence type="ECO:0000256" key="7">
    <source>
        <dbReference type="ARBA" id="ARBA00023326"/>
    </source>
</evidence>
<name>A0ABS6YW09_9ACTN</name>
<evidence type="ECO:0000313" key="11">
    <source>
        <dbReference type="EMBL" id="MBW5425627.1"/>
    </source>
</evidence>
<evidence type="ECO:0000256" key="9">
    <source>
        <dbReference type="RuleBase" id="RU361186"/>
    </source>
</evidence>
<feature type="chain" id="PRO_5044989309" description="Glucanase" evidence="9">
    <location>
        <begin position="37"/>
        <end position="374"/>
    </location>
</feature>
<feature type="region of interest" description="Disordered" evidence="10">
    <location>
        <begin position="350"/>
        <end position="374"/>
    </location>
</feature>
<dbReference type="InterPro" id="IPR016288">
    <property type="entry name" value="Beta_cellobiohydrolase"/>
</dbReference>
<dbReference type="PANTHER" id="PTHR34876:SF4">
    <property type="entry name" value="1,4-BETA-D-GLUCAN CELLOBIOHYDROLASE C-RELATED"/>
    <property type="match status" value="1"/>
</dbReference>
<evidence type="ECO:0000256" key="5">
    <source>
        <dbReference type="ARBA" id="ARBA00023277"/>
    </source>
</evidence>
<dbReference type="PRINTS" id="PR00733">
    <property type="entry name" value="GLHYDRLASE6"/>
</dbReference>
<evidence type="ECO:0000256" key="2">
    <source>
        <dbReference type="ARBA" id="ARBA00022801"/>
    </source>
</evidence>
<reference evidence="11 12" key="1">
    <citation type="submission" date="2019-11" db="EMBL/GenBank/DDBJ databases">
        <authorList>
            <person name="Ay H."/>
        </authorList>
    </citation>
    <scope>NUCLEOTIDE SEQUENCE [LARGE SCALE GENOMIC DNA]</scope>
    <source>
        <strain evidence="11 12">BG9H</strain>
    </source>
</reference>
<dbReference type="EC" id="3.2.1.-" evidence="9"/>
<feature type="compositionally biased region" description="Low complexity" evidence="10">
    <location>
        <begin position="350"/>
        <end position="361"/>
    </location>
</feature>
<feature type="active site" evidence="8">
    <location>
        <position position="121"/>
    </location>
</feature>
<keyword evidence="3 9" id="KW-0136">Cellulose degradation</keyword>
<evidence type="ECO:0000256" key="6">
    <source>
        <dbReference type="ARBA" id="ARBA00023295"/>
    </source>
</evidence>
<organism evidence="11 12">
    <name type="scientific">Streptomyces anatolicus</name>
    <dbReference type="NCBI Taxonomy" id="2675858"/>
    <lineage>
        <taxon>Bacteria</taxon>
        <taxon>Bacillati</taxon>
        <taxon>Actinomycetota</taxon>
        <taxon>Actinomycetes</taxon>
        <taxon>Kitasatosporales</taxon>
        <taxon>Streptomycetaceae</taxon>
        <taxon>Streptomyces</taxon>
    </lineage>
</organism>
<gene>
    <name evidence="11" type="ORF">GKQ77_29395</name>
</gene>
<protein>
    <recommendedName>
        <fullName evidence="9">Glucanase</fullName>
        <ecNumber evidence="9">3.2.1.-</ecNumber>
    </recommendedName>
</protein>
<keyword evidence="12" id="KW-1185">Reference proteome</keyword>
<dbReference type="SUPFAM" id="SSF51989">
    <property type="entry name" value="Glycosyl hydrolases family 6, cellulases"/>
    <property type="match status" value="1"/>
</dbReference>
<keyword evidence="2 9" id="KW-0378">Hydrolase</keyword>
<accession>A0ABS6YW09</accession>
<dbReference type="PANTHER" id="PTHR34876">
    <property type="match status" value="1"/>
</dbReference>
<evidence type="ECO:0000256" key="3">
    <source>
        <dbReference type="ARBA" id="ARBA00023001"/>
    </source>
</evidence>
<evidence type="ECO:0000313" key="12">
    <source>
        <dbReference type="Proteomes" id="UP001197114"/>
    </source>
</evidence>
<keyword evidence="1 9" id="KW-0732">Signal</keyword>
<feature type="signal peptide" evidence="9">
    <location>
        <begin position="1"/>
        <end position="36"/>
    </location>
</feature>